<accession>A0A182EA99</accession>
<evidence type="ECO:0000313" key="1">
    <source>
        <dbReference type="EMBL" id="VDK75457.1"/>
    </source>
</evidence>
<dbReference type="OrthoDB" id="666364at2759"/>
<dbReference type="AlphaFoldDB" id="A0A182EA99"/>
<reference evidence="3" key="1">
    <citation type="submission" date="2016-06" db="UniProtKB">
        <authorList>
            <consortium name="WormBaseParasite"/>
        </authorList>
    </citation>
    <scope>IDENTIFICATION</scope>
</reference>
<dbReference type="EMBL" id="UYRW01001228">
    <property type="protein sequence ID" value="VDK75457.1"/>
    <property type="molecule type" value="Genomic_DNA"/>
</dbReference>
<dbReference type="Proteomes" id="UP000271087">
    <property type="component" value="Unassembled WGS sequence"/>
</dbReference>
<dbReference type="WBParaSite" id="nOo.2.0.1.t04973-RA">
    <property type="protein sequence ID" value="nOo.2.0.1.t04973-RA"/>
    <property type="gene ID" value="nOo.2.0.1.g04973"/>
</dbReference>
<keyword evidence="2" id="KW-1185">Reference proteome</keyword>
<evidence type="ECO:0000313" key="2">
    <source>
        <dbReference type="Proteomes" id="UP000271087"/>
    </source>
</evidence>
<sequence>MECHIVWNKKTEETIAAKARQKRTVLKKVGEDDSINQEAHKRDQIKRDRLDKHRRKRNIVCNNPEKLHKFKKNHGRDIGERIALVPINSFLIKDLVIPKRRAEFCSVRKEEEEEGYLRYRSVAAIS</sequence>
<gene>
    <name evidence="1" type="ORF">NOO_LOCUS4973</name>
</gene>
<organism evidence="3">
    <name type="scientific">Onchocerca ochengi</name>
    <name type="common">Filarial nematode worm</name>
    <dbReference type="NCBI Taxonomy" id="42157"/>
    <lineage>
        <taxon>Eukaryota</taxon>
        <taxon>Metazoa</taxon>
        <taxon>Ecdysozoa</taxon>
        <taxon>Nematoda</taxon>
        <taxon>Chromadorea</taxon>
        <taxon>Rhabditida</taxon>
        <taxon>Spirurina</taxon>
        <taxon>Spiruromorpha</taxon>
        <taxon>Filarioidea</taxon>
        <taxon>Onchocercidae</taxon>
        <taxon>Onchocerca</taxon>
    </lineage>
</organism>
<reference evidence="1 2" key="2">
    <citation type="submission" date="2018-08" db="EMBL/GenBank/DDBJ databases">
        <authorList>
            <person name="Laetsch R D."/>
            <person name="Stevens L."/>
            <person name="Kumar S."/>
            <person name="Blaxter L. M."/>
        </authorList>
    </citation>
    <scope>NUCLEOTIDE SEQUENCE [LARGE SCALE GENOMIC DNA]</scope>
</reference>
<proteinExistence type="predicted"/>
<dbReference type="STRING" id="42157.A0A182EA99"/>
<name>A0A182EA99_ONCOC</name>
<protein>
    <submittedName>
        <fullName evidence="3">Ribosome biogenesis protein NSA2 homolog</fullName>
    </submittedName>
</protein>
<evidence type="ECO:0000313" key="3">
    <source>
        <dbReference type="WBParaSite" id="nOo.2.0.1.t04973-RA"/>
    </source>
</evidence>